<reference evidence="1 2" key="1">
    <citation type="submission" date="2019-03" db="EMBL/GenBank/DDBJ databases">
        <title>Genomic Encyclopedia of Type Strains, Phase IV (KMG-IV): sequencing the most valuable type-strain genomes for metagenomic binning, comparative biology and taxonomic classification.</title>
        <authorList>
            <person name="Goeker M."/>
        </authorList>
    </citation>
    <scope>NUCLEOTIDE SEQUENCE [LARGE SCALE GENOMIC DNA]</scope>
    <source>
        <strain evidence="1 2">DSM 18577</strain>
    </source>
</reference>
<dbReference type="Proteomes" id="UP000295565">
    <property type="component" value="Unassembled WGS sequence"/>
</dbReference>
<organism evidence="1 2">
    <name type="scientific">Celerinatantimonas diazotrophica</name>
    <dbReference type="NCBI Taxonomy" id="412034"/>
    <lineage>
        <taxon>Bacteria</taxon>
        <taxon>Pseudomonadati</taxon>
        <taxon>Pseudomonadota</taxon>
        <taxon>Gammaproteobacteria</taxon>
        <taxon>Celerinatantimonadaceae</taxon>
        <taxon>Celerinatantimonas</taxon>
    </lineage>
</organism>
<dbReference type="RefSeq" id="WP_224054900.1">
    <property type="nucleotide sequence ID" value="NZ_OU594967.1"/>
</dbReference>
<comment type="caution">
    <text evidence="1">The sequence shown here is derived from an EMBL/GenBank/DDBJ whole genome shotgun (WGS) entry which is preliminary data.</text>
</comment>
<dbReference type="EMBL" id="SMGD01000011">
    <property type="protein sequence ID" value="TCK58927.1"/>
    <property type="molecule type" value="Genomic_DNA"/>
</dbReference>
<gene>
    <name evidence="1" type="ORF">EV690_1085</name>
</gene>
<accession>A0A4R1K4R8</accession>
<protein>
    <submittedName>
        <fullName evidence="1">Uncharacterized protein</fullName>
    </submittedName>
</protein>
<evidence type="ECO:0000313" key="1">
    <source>
        <dbReference type="EMBL" id="TCK58927.1"/>
    </source>
</evidence>
<sequence>MKISDDYISTPDAIEKLFNIKLSEYKQFKDLIYSFVRHRSQKKQSFLEVKKESQASPSASNKSDLLIHRSSLIKLYNAVILQAFFLETKKVKLIFSSTEKRTQAADLIECILRNRQTILATKLQSNKVSQLIDLLRSENSLETNELPNPFEELPQLSLSQMTSLLQSLVAQSAVLSHDGSNMLLHFFNDDLEEAYQASLNVNSQLPIIKKYQSFIQNRYREAKEFDDTLDGLLN</sequence>
<proteinExistence type="predicted"/>
<dbReference type="AlphaFoldDB" id="A0A4R1K4R8"/>
<keyword evidence="2" id="KW-1185">Reference proteome</keyword>
<evidence type="ECO:0000313" key="2">
    <source>
        <dbReference type="Proteomes" id="UP000295565"/>
    </source>
</evidence>
<name>A0A4R1K4R8_9GAMM</name>